<sequence>MPSLGERQHAFACALLDPERSVPEGLVGPDGRPSRKRFNVYRNNVVVGLTATLKDAFPAVARIVGEEFFLAMGRIYVAIEPPSSPIMLDYGKGFPTFLQSFEPVTSLPYLSDVARIERAWVEAYHSADIAPLEAAAFAKISAMDFPELRVTLHPSWRIVRSAFPALTIWQMNIGDAMPREVDMEAGGEDAFVLRSGTNVEIRSLPPGGADFIEALAEGFTMMEAMKRAMTDERGFDLSSCLSGLMTAHAFIAFDIATAQHSQPRQAS</sequence>
<evidence type="ECO:0000259" key="1">
    <source>
        <dbReference type="Pfam" id="PF09836"/>
    </source>
</evidence>
<proteinExistence type="predicted"/>
<evidence type="ECO:0000313" key="3">
    <source>
        <dbReference type="Proteomes" id="UP000483035"/>
    </source>
</evidence>
<dbReference type="InterPro" id="IPR018640">
    <property type="entry name" value="DUF2063"/>
</dbReference>
<dbReference type="InterPro" id="IPR044922">
    <property type="entry name" value="DUF2063_N_sf"/>
</dbReference>
<organism evidence="2 3">
    <name type="scientific">Rhizobium lusitanum</name>
    <dbReference type="NCBI Taxonomy" id="293958"/>
    <lineage>
        <taxon>Bacteria</taxon>
        <taxon>Pseudomonadati</taxon>
        <taxon>Pseudomonadota</taxon>
        <taxon>Alphaproteobacteria</taxon>
        <taxon>Hyphomicrobiales</taxon>
        <taxon>Rhizobiaceae</taxon>
        <taxon>Rhizobium/Agrobacterium group</taxon>
        <taxon>Rhizobium</taxon>
    </lineage>
</organism>
<dbReference type="Pfam" id="PF09836">
    <property type="entry name" value="DUF2063"/>
    <property type="match status" value="1"/>
</dbReference>
<dbReference type="Gene3D" id="1.10.150.690">
    <property type="entry name" value="DUF2063"/>
    <property type="match status" value="1"/>
</dbReference>
<name>A0A6L9UAE9_9HYPH</name>
<protein>
    <submittedName>
        <fullName evidence="2">DUF2063 domain-containing protein</fullName>
    </submittedName>
</protein>
<dbReference type="EMBL" id="WUEY01000011">
    <property type="protein sequence ID" value="NEI72271.1"/>
    <property type="molecule type" value="Genomic_DNA"/>
</dbReference>
<dbReference type="Proteomes" id="UP000483035">
    <property type="component" value="Unassembled WGS sequence"/>
</dbReference>
<evidence type="ECO:0000313" key="2">
    <source>
        <dbReference type="EMBL" id="NEI72271.1"/>
    </source>
</evidence>
<gene>
    <name evidence="2" type="ORF">GR212_22050</name>
</gene>
<dbReference type="AlphaFoldDB" id="A0A6L9UAE9"/>
<reference evidence="2 3" key="1">
    <citation type="submission" date="2019-12" db="EMBL/GenBank/DDBJ databases">
        <title>Rhizobium genotypes associated with high levels of biological nitrogen fixation by grain legumes in a temperate-maritime cropping system.</title>
        <authorList>
            <person name="Maluk M."/>
            <person name="Francesc Ferrando Molina F."/>
            <person name="Lopez Del Egido L."/>
            <person name="Lafos M."/>
            <person name="Langarica-Fuentes A."/>
            <person name="Gebre Yohannes G."/>
            <person name="Young M.W."/>
            <person name="Martin P."/>
            <person name="Gantlett R."/>
            <person name="Kenicer G."/>
            <person name="Hawes C."/>
            <person name="Begg G.S."/>
            <person name="Quilliam R.S."/>
            <person name="Squire G.R."/>
            <person name="Poole P.S."/>
            <person name="Young P.W."/>
            <person name="Iannetta P.M."/>
            <person name="James E.K."/>
        </authorList>
    </citation>
    <scope>NUCLEOTIDE SEQUENCE [LARGE SCALE GENOMIC DNA]</scope>
    <source>
        <strain evidence="2 3">JHI1118</strain>
    </source>
</reference>
<comment type="caution">
    <text evidence="2">The sequence shown here is derived from an EMBL/GenBank/DDBJ whole genome shotgun (WGS) entry which is preliminary data.</text>
</comment>
<accession>A0A6L9UAE9</accession>
<feature type="domain" description="Putative DNA-binding" evidence="1">
    <location>
        <begin position="7"/>
        <end position="98"/>
    </location>
</feature>